<gene>
    <name evidence="9" type="primary">fsdH_4</name>
    <name evidence="9" type="ORF">LAWI1_G003723</name>
</gene>
<keyword evidence="4 7" id="KW-0560">Oxidoreductase</keyword>
<proteinExistence type="inferred from homology"/>
<evidence type="ECO:0000256" key="5">
    <source>
        <dbReference type="ARBA" id="ARBA00023004"/>
    </source>
</evidence>
<comment type="similarity">
    <text evidence="2 7">Belongs to the cytochrome P450 family.</text>
</comment>
<evidence type="ECO:0000256" key="6">
    <source>
        <dbReference type="ARBA" id="ARBA00023033"/>
    </source>
</evidence>
<organism evidence="9 10">
    <name type="scientific">Lachnellula willkommii</name>
    <dbReference type="NCBI Taxonomy" id="215461"/>
    <lineage>
        <taxon>Eukaryota</taxon>
        <taxon>Fungi</taxon>
        <taxon>Dikarya</taxon>
        <taxon>Ascomycota</taxon>
        <taxon>Pezizomycotina</taxon>
        <taxon>Leotiomycetes</taxon>
        <taxon>Helotiales</taxon>
        <taxon>Lachnaceae</taxon>
        <taxon>Lachnellula</taxon>
    </lineage>
</organism>
<keyword evidence="5 7" id="KW-0408">Iron</keyword>
<comment type="caution">
    <text evidence="9">The sequence shown here is derived from an EMBL/GenBank/DDBJ whole genome shotgun (WGS) entry which is preliminary data.</text>
</comment>
<dbReference type="InterPro" id="IPR047146">
    <property type="entry name" value="Cyt_P450_E_CYP52_fungi"/>
</dbReference>
<dbReference type="InterPro" id="IPR001128">
    <property type="entry name" value="Cyt_P450"/>
</dbReference>
<dbReference type="Gene3D" id="1.10.630.10">
    <property type="entry name" value="Cytochrome P450"/>
    <property type="match status" value="1"/>
</dbReference>
<sequence length="535" mass="61019">MPLRLDLVHRRSEGYLFHQLKDLRAAFVELLAMSHSFFYTFVPLVSIIFYLLFRRHVSKPPIPSTCRSPRVLPQSDPIFGLHHFWKTLKLRQQHRSLETLLDWHTTYGHTFKVISLGTRVFHTAHPDNVNAVFGTKWRDWITGRFEAMNPFCGRGFVDTDGEEWRAHRALLAPTLNEASAINLESLNVAFDEYLANIPVDETTVDLAPIFEELFLDLSLQFLFGRKLSTLRSADSHVHMRLFQNAFDTAQFWMGIRLAFGIIGRTFPTRKFKQSCQIVHSFVDHYVGLALREMSNEVLNNQEHNMTDKIQSKASLIQSLGAQSRNPIEIRSVIIQGMLVTQDTTGIVLSNTIFLLSRTPVIWERLRKEVATLGPYKEWNAPTLKNLKLLHNILKESLRLHPLFASNSRVAAIDTILPTGGGPNGSAPIHVPAGSKVSVSYYTLHRQKSVFGEDVEVFNPDRWNYISPGNWEFLPFSHGPRSCAGRHKALGEASYIIARMASEFARIESRDDRAWTEDVKLVVRNFHGCKVSLYAA</sequence>
<evidence type="ECO:0000256" key="8">
    <source>
        <dbReference type="SAM" id="Phobius"/>
    </source>
</evidence>
<dbReference type="InterPro" id="IPR036396">
    <property type="entry name" value="Cyt_P450_sf"/>
</dbReference>
<dbReference type="InterPro" id="IPR017972">
    <property type="entry name" value="Cyt_P450_CS"/>
</dbReference>
<dbReference type="InterPro" id="IPR002974">
    <property type="entry name" value="Cyt_P450_E_CYP52_ascomycetes"/>
</dbReference>
<keyword evidence="8" id="KW-0812">Transmembrane</keyword>
<evidence type="ECO:0000256" key="1">
    <source>
        <dbReference type="ARBA" id="ARBA00001971"/>
    </source>
</evidence>
<evidence type="ECO:0000256" key="2">
    <source>
        <dbReference type="ARBA" id="ARBA00010617"/>
    </source>
</evidence>
<comment type="cofactor">
    <cofactor evidence="1">
        <name>heme</name>
        <dbReference type="ChEBI" id="CHEBI:30413"/>
    </cofactor>
</comment>
<accession>A0A559MBS6</accession>
<keyword evidence="3 7" id="KW-0479">Metal-binding</keyword>
<keyword evidence="10" id="KW-1185">Reference proteome</keyword>
<keyword evidence="8" id="KW-1133">Transmembrane helix</keyword>
<dbReference type="GO" id="GO:0005506">
    <property type="term" value="F:iron ion binding"/>
    <property type="evidence" value="ECO:0007669"/>
    <property type="project" value="InterPro"/>
</dbReference>
<dbReference type="CDD" id="cd11063">
    <property type="entry name" value="CYP52"/>
    <property type="match status" value="1"/>
</dbReference>
<feature type="transmembrane region" description="Helical" evidence="8">
    <location>
        <begin position="36"/>
        <end position="53"/>
    </location>
</feature>
<dbReference type="PRINTS" id="PR00385">
    <property type="entry name" value="P450"/>
</dbReference>
<dbReference type="PRINTS" id="PR01239">
    <property type="entry name" value="EP450IICYP52"/>
</dbReference>
<evidence type="ECO:0000256" key="4">
    <source>
        <dbReference type="ARBA" id="ARBA00023002"/>
    </source>
</evidence>
<dbReference type="Pfam" id="PF00067">
    <property type="entry name" value="p450"/>
    <property type="match status" value="1"/>
</dbReference>
<keyword evidence="8" id="KW-0472">Membrane</keyword>
<dbReference type="Proteomes" id="UP000315522">
    <property type="component" value="Unassembled WGS sequence"/>
</dbReference>
<evidence type="ECO:0000313" key="9">
    <source>
        <dbReference type="EMBL" id="TVY90426.1"/>
    </source>
</evidence>
<keyword evidence="7" id="KW-0349">Heme</keyword>
<keyword evidence="6 7" id="KW-0503">Monooxygenase</keyword>
<evidence type="ECO:0000313" key="10">
    <source>
        <dbReference type="Proteomes" id="UP000315522"/>
    </source>
</evidence>
<protein>
    <submittedName>
        <fullName evidence="9">Cytochrome P450 monooxygenase</fullName>
    </submittedName>
</protein>
<reference evidence="9 10" key="1">
    <citation type="submission" date="2018-05" db="EMBL/GenBank/DDBJ databases">
        <title>Genome sequencing and assembly of the regulated plant pathogen Lachnellula willkommii and related sister species for the development of diagnostic species identification markers.</title>
        <authorList>
            <person name="Giroux E."/>
            <person name="Bilodeau G."/>
        </authorList>
    </citation>
    <scope>NUCLEOTIDE SEQUENCE [LARGE SCALE GENOMIC DNA]</scope>
    <source>
        <strain evidence="9 10">CBS 172.35</strain>
    </source>
</reference>
<dbReference type="GO" id="GO:0016712">
    <property type="term" value="F:oxidoreductase activity, acting on paired donors, with incorporation or reduction of molecular oxygen, reduced flavin or flavoprotein as one donor, and incorporation of one atom of oxygen"/>
    <property type="evidence" value="ECO:0007669"/>
    <property type="project" value="InterPro"/>
</dbReference>
<evidence type="ECO:0000256" key="3">
    <source>
        <dbReference type="ARBA" id="ARBA00022723"/>
    </source>
</evidence>
<dbReference type="GO" id="GO:0020037">
    <property type="term" value="F:heme binding"/>
    <property type="evidence" value="ECO:0007669"/>
    <property type="project" value="InterPro"/>
</dbReference>
<dbReference type="EMBL" id="QGML01000864">
    <property type="protein sequence ID" value="TVY90426.1"/>
    <property type="molecule type" value="Genomic_DNA"/>
</dbReference>
<evidence type="ECO:0000256" key="7">
    <source>
        <dbReference type="RuleBase" id="RU000461"/>
    </source>
</evidence>
<dbReference type="PANTHER" id="PTHR24287:SF17">
    <property type="entry name" value="P450, PUTATIVE (EUROFUNG)-RELATED"/>
    <property type="match status" value="1"/>
</dbReference>
<dbReference type="AlphaFoldDB" id="A0A559MBS6"/>
<dbReference type="SUPFAM" id="SSF48264">
    <property type="entry name" value="Cytochrome P450"/>
    <property type="match status" value="1"/>
</dbReference>
<dbReference type="PROSITE" id="PS00086">
    <property type="entry name" value="CYTOCHROME_P450"/>
    <property type="match status" value="1"/>
</dbReference>
<name>A0A559MBS6_9HELO</name>
<dbReference type="PANTHER" id="PTHR24287">
    <property type="entry name" value="P450, PUTATIVE (EUROFUNG)-RELATED"/>
    <property type="match status" value="1"/>
</dbReference>